<protein>
    <submittedName>
        <fullName evidence="1">FMN-dependent NADH-azoreductase</fullName>
    </submittedName>
</protein>
<reference evidence="1 2" key="1">
    <citation type="submission" date="2019-03" db="EMBL/GenBank/DDBJ databases">
        <title>Genomic Encyclopedia of Type Strains, Phase IV (KMG-IV): sequencing the most valuable type-strain genomes for metagenomic binning, comparative biology and taxonomic classification.</title>
        <authorList>
            <person name="Goeker M."/>
        </authorList>
    </citation>
    <scope>NUCLEOTIDE SEQUENCE [LARGE SCALE GENOMIC DNA]</scope>
    <source>
        <strain evidence="1 2">DSM 46831</strain>
    </source>
</reference>
<name>A0A4R2S1B7_9BACL</name>
<dbReference type="Proteomes" id="UP000294746">
    <property type="component" value="Unassembled WGS sequence"/>
</dbReference>
<proteinExistence type="predicted"/>
<keyword evidence="2" id="KW-1185">Reference proteome</keyword>
<dbReference type="EMBL" id="SLXV01000010">
    <property type="protein sequence ID" value="TCP69282.1"/>
    <property type="molecule type" value="Genomic_DNA"/>
</dbReference>
<dbReference type="AlphaFoldDB" id="A0A4R2S1B7"/>
<comment type="caution">
    <text evidence="1">The sequence shown here is derived from an EMBL/GenBank/DDBJ whole genome shotgun (WGS) entry which is preliminary data.</text>
</comment>
<evidence type="ECO:0000313" key="2">
    <source>
        <dbReference type="Proteomes" id="UP000294746"/>
    </source>
</evidence>
<dbReference type="OrthoDB" id="2987287at2"/>
<sequence>MGTVFIFHALSSFERSKSVEKVLHKFLETYQLACPEDQFIWGPSTSSVVHSHALLQSIPHTTDQPVHLLDQKPDEWIHSFLEADRYLFVTDEYHVDLQASLMKLGAAIHNFFQDEHQIQNYFSGREVVHITTGNRYHLDPFQEPYTESKMDNALWRFLQLLGFINYEVITIWNVDDEEEAYISLYQAIEHAKTVALSFAWEGRVLERRFGFQWL</sequence>
<accession>A0A4R2S1B7</accession>
<dbReference type="RefSeq" id="WP_131848360.1">
    <property type="nucleotide sequence ID" value="NZ_SLXV01000010.1"/>
</dbReference>
<organism evidence="1 2">
    <name type="scientific">Baia soyae</name>
    <dbReference type="NCBI Taxonomy" id="1544746"/>
    <lineage>
        <taxon>Bacteria</taxon>
        <taxon>Bacillati</taxon>
        <taxon>Bacillota</taxon>
        <taxon>Bacilli</taxon>
        <taxon>Bacillales</taxon>
        <taxon>Thermoactinomycetaceae</taxon>
        <taxon>Baia</taxon>
    </lineage>
</organism>
<gene>
    <name evidence="1" type="ORF">EDD57_1104</name>
</gene>
<evidence type="ECO:0000313" key="1">
    <source>
        <dbReference type="EMBL" id="TCP69282.1"/>
    </source>
</evidence>